<dbReference type="Gene3D" id="1.10.238.10">
    <property type="entry name" value="EF-hand"/>
    <property type="match status" value="1"/>
</dbReference>
<gene>
    <name evidence="3" type="ORF">METZ01_LOCUS196756</name>
</gene>
<sequence length="334" mass="37256">MKPLLATTIAAVVLVEVYAATVSAQQSSNRGLKLFDGEPKALVVNGYSTSFQWPKILQRKLDNYFDGNRVIEVKLATQGGTPIAKWINLETGQPLAPWIQKLRPLLKDKKQPTLVLAQQSLQWAFGDRSAGIRNAQDTGNIRKGAGAIKKYADLLLADGADEVFIGMHIYKKPMEPVIGNERLALAEYIKSQPQHVHAGPDVWQPTSKVWPQAFRVDKVHPNEMGSEIMAQHWFAALLKHDGREIPSWSEEEMKKAIANPPKKVAGGGRNIVERILRHDKNGDGKVTKEEFNGNERVFIRFDKDSDGVLSKEEISSQGGRRSDQPPPQTRWQDG</sequence>
<protein>
    <recommendedName>
        <fullName evidence="2">EF-hand domain-containing protein</fullName>
    </recommendedName>
</protein>
<dbReference type="InterPro" id="IPR002048">
    <property type="entry name" value="EF_hand_dom"/>
</dbReference>
<name>A0A382E0J7_9ZZZZ</name>
<dbReference type="EMBL" id="UINC01041944">
    <property type="protein sequence ID" value="SVB43902.1"/>
    <property type="molecule type" value="Genomic_DNA"/>
</dbReference>
<evidence type="ECO:0000313" key="3">
    <source>
        <dbReference type="EMBL" id="SVB43902.1"/>
    </source>
</evidence>
<dbReference type="AlphaFoldDB" id="A0A382E0J7"/>
<feature type="domain" description="EF-hand" evidence="2">
    <location>
        <begin position="279"/>
        <end position="292"/>
    </location>
</feature>
<feature type="region of interest" description="Disordered" evidence="1">
    <location>
        <begin position="308"/>
        <end position="334"/>
    </location>
</feature>
<dbReference type="SUPFAM" id="SSF47473">
    <property type="entry name" value="EF-hand"/>
    <property type="match status" value="1"/>
</dbReference>
<evidence type="ECO:0000256" key="1">
    <source>
        <dbReference type="SAM" id="MobiDB-lite"/>
    </source>
</evidence>
<dbReference type="PROSITE" id="PS00018">
    <property type="entry name" value="EF_HAND_1"/>
    <property type="match status" value="1"/>
</dbReference>
<proteinExistence type="predicted"/>
<dbReference type="CDD" id="cd00229">
    <property type="entry name" value="SGNH_hydrolase"/>
    <property type="match status" value="1"/>
</dbReference>
<organism evidence="3">
    <name type="scientific">marine metagenome</name>
    <dbReference type="NCBI Taxonomy" id="408172"/>
    <lineage>
        <taxon>unclassified sequences</taxon>
        <taxon>metagenomes</taxon>
        <taxon>ecological metagenomes</taxon>
    </lineage>
</organism>
<dbReference type="InterPro" id="IPR011992">
    <property type="entry name" value="EF-hand-dom_pair"/>
</dbReference>
<dbReference type="GO" id="GO:0005509">
    <property type="term" value="F:calcium ion binding"/>
    <property type="evidence" value="ECO:0007669"/>
    <property type="project" value="InterPro"/>
</dbReference>
<dbReference type="Pfam" id="PF13202">
    <property type="entry name" value="EF-hand_5"/>
    <property type="match status" value="2"/>
</dbReference>
<evidence type="ECO:0000259" key="2">
    <source>
        <dbReference type="Pfam" id="PF13202"/>
    </source>
</evidence>
<accession>A0A382E0J7</accession>
<dbReference type="SUPFAM" id="SSF52266">
    <property type="entry name" value="SGNH hydrolase"/>
    <property type="match status" value="1"/>
</dbReference>
<feature type="domain" description="EF-hand" evidence="2">
    <location>
        <begin position="297"/>
        <end position="314"/>
    </location>
</feature>
<reference evidence="3" key="1">
    <citation type="submission" date="2018-05" db="EMBL/GenBank/DDBJ databases">
        <authorList>
            <person name="Lanie J.A."/>
            <person name="Ng W.-L."/>
            <person name="Kazmierczak K.M."/>
            <person name="Andrzejewski T.M."/>
            <person name="Davidsen T.M."/>
            <person name="Wayne K.J."/>
            <person name="Tettelin H."/>
            <person name="Glass J.I."/>
            <person name="Rusch D."/>
            <person name="Podicherti R."/>
            <person name="Tsui H.-C.T."/>
            <person name="Winkler M.E."/>
        </authorList>
    </citation>
    <scope>NUCLEOTIDE SEQUENCE</scope>
</reference>
<dbReference type="InterPro" id="IPR018247">
    <property type="entry name" value="EF_Hand_1_Ca_BS"/>
</dbReference>